<name>A0A8J2K0X6_9HEXA</name>
<evidence type="ECO:0000313" key="3">
    <source>
        <dbReference type="Proteomes" id="UP000708208"/>
    </source>
</evidence>
<feature type="non-terminal residue" evidence="2">
    <location>
        <position position="51"/>
    </location>
</feature>
<reference evidence="2" key="1">
    <citation type="submission" date="2021-06" db="EMBL/GenBank/DDBJ databases">
        <authorList>
            <person name="Hodson N. C."/>
            <person name="Mongue J. A."/>
            <person name="Jaron S. K."/>
        </authorList>
    </citation>
    <scope>NUCLEOTIDE SEQUENCE</scope>
</reference>
<feature type="non-terminal residue" evidence="2">
    <location>
        <position position="1"/>
    </location>
</feature>
<evidence type="ECO:0000256" key="1">
    <source>
        <dbReference type="SAM" id="MobiDB-lite"/>
    </source>
</evidence>
<dbReference type="Proteomes" id="UP000708208">
    <property type="component" value="Unassembled WGS sequence"/>
</dbReference>
<accession>A0A8J2K0X6</accession>
<proteinExistence type="predicted"/>
<sequence length="51" mass="5682">CKCLQRIFPKAVDPGFRLASQSRKAKSSSKRQNGQSQLTANPKASVYETIR</sequence>
<dbReference type="EMBL" id="CAJVCH010048130">
    <property type="protein sequence ID" value="CAG7717729.1"/>
    <property type="molecule type" value="Genomic_DNA"/>
</dbReference>
<evidence type="ECO:0000313" key="2">
    <source>
        <dbReference type="EMBL" id="CAG7717729.1"/>
    </source>
</evidence>
<feature type="compositionally biased region" description="Polar residues" evidence="1">
    <location>
        <begin position="33"/>
        <end position="42"/>
    </location>
</feature>
<comment type="caution">
    <text evidence="2">The sequence shown here is derived from an EMBL/GenBank/DDBJ whole genome shotgun (WGS) entry which is preliminary data.</text>
</comment>
<protein>
    <submittedName>
        <fullName evidence="2">Uncharacterized protein</fullName>
    </submittedName>
</protein>
<dbReference type="AlphaFoldDB" id="A0A8J2K0X6"/>
<keyword evidence="3" id="KW-1185">Reference proteome</keyword>
<feature type="region of interest" description="Disordered" evidence="1">
    <location>
        <begin position="18"/>
        <end position="51"/>
    </location>
</feature>
<gene>
    <name evidence="2" type="ORF">AFUS01_LOCUS7168</name>
</gene>
<organism evidence="2 3">
    <name type="scientific">Allacma fusca</name>
    <dbReference type="NCBI Taxonomy" id="39272"/>
    <lineage>
        <taxon>Eukaryota</taxon>
        <taxon>Metazoa</taxon>
        <taxon>Ecdysozoa</taxon>
        <taxon>Arthropoda</taxon>
        <taxon>Hexapoda</taxon>
        <taxon>Collembola</taxon>
        <taxon>Symphypleona</taxon>
        <taxon>Sminthuridae</taxon>
        <taxon>Allacma</taxon>
    </lineage>
</organism>